<protein>
    <submittedName>
        <fullName evidence="2">Uncharacterized protein</fullName>
    </submittedName>
</protein>
<evidence type="ECO:0000256" key="1">
    <source>
        <dbReference type="SAM" id="MobiDB-lite"/>
    </source>
</evidence>
<dbReference type="EMBL" id="JACJJC010000010">
    <property type="protein sequence ID" value="MBM6704289.1"/>
    <property type="molecule type" value="Genomic_DNA"/>
</dbReference>
<dbReference type="InterPro" id="IPR011990">
    <property type="entry name" value="TPR-like_helical_dom_sf"/>
</dbReference>
<keyword evidence="3" id="KW-1185">Reference proteome</keyword>
<reference evidence="2 3" key="1">
    <citation type="journal article" date="2021" name="Sci. Rep.">
        <title>The distribution of antibiotic resistance genes in chicken gut microbiota commensals.</title>
        <authorList>
            <person name="Juricova H."/>
            <person name="Matiasovicova J."/>
            <person name="Kubasova T."/>
            <person name="Cejkova D."/>
            <person name="Rychlik I."/>
        </authorList>
    </citation>
    <scope>NUCLEOTIDE SEQUENCE [LARGE SCALE GENOMIC DNA]</scope>
    <source>
        <strain evidence="2 3">An829</strain>
    </source>
</reference>
<dbReference type="Gene3D" id="1.25.40.10">
    <property type="entry name" value="Tetratricopeptide repeat domain"/>
    <property type="match status" value="1"/>
</dbReference>
<evidence type="ECO:0000313" key="3">
    <source>
        <dbReference type="Proteomes" id="UP000715095"/>
    </source>
</evidence>
<evidence type="ECO:0000313" key="2">
    <source>
        <dbReference type="EMBL" id="MBM6704289.1"/>
    </source>
</evidence>
<organism evidence="2 3">
    <name type="scientific">Sutterella massiliensis</name>
    <dbReference type="NCBI Taxonomy" id="1816689"/>
    <lineage>
        <taxon>Bacteria</taxon>
        <taxon>Pseudomonadati</taxon>
        <taxon>Pseudomonadota</taxon>
        <taxon>Betaproteobacteria</taxon>
        <taxon>Burkholderiales</taxon>
        <taxon>Sutterellaceae</taxon>
        <taxon>Sutterella</taxon>
    </lineage>
</organism>
<proteinExistence type="predicted"/>
<comment type="caution">
    <text evidence="2">The sequence shown here is derived from an EMBL/GenBank/DDBJ whole genome shotgun (WGS) entry which is preliminary data.</text>
</comment>
<gene>
    <name evidence="2" type="ORF">H6A60_07315</name>
</gene>
<dbReference type="Proteomes" id="UP000715095">
    <property type="component" value="Unassembled WGS sequence"/>
</dbReference>
<dbReference type="RefSeq" id="WP_205102867.1">
    <property type="nucleotide sequence ID" value="NZ_JACJJC010000010.1"/>
</dbReference>
<dbReference type="SUPFAM" id="SSF48452">
    <property type="entry name" value="TPR-like"/>
    <property type="match status" value="1"/>
</dbReference>
<accession>A0ABS2DSL9</accession>
<feature type="region of interest" description="Disordered" evidence="1">
    <location>
        <begin position="1"/>
        <end position="23"/>
    </location>
</feature>
<sequence>MNTDRAAAPDVSAATQSPEADRFTSDERRTLSVLAFLFLRMGAAERAARLYEALLALIDEARQEDETGSLARERRLALAGLAAARLDAGAAPEALASIDEALGLLGSRAALSTREAALHLLKAQILWALDRKTEAHAARDRFLELGGAGAAAADGLFSDGTNGDHP</sequence>
<name>A0ABS2DSL9_9BURK</name>